<reference evidence="1 2" key="1">
    <citation type="submission" date="2019-06" db="EMBL/GenBank/DDBJ databases">
        <title>Sequencing the genomes of 1000 actinobacteria strains.</title>
        <authorList>
            <person name="Klenk H.-P."/>
        </authorList>
    </citation>
    <scope>NUCLEOTIDE SEQUENCE [LARGE SCALE GENOMIC DNA]</scope>
    <source>
        <strain evidence="1 2">DSM 19828</strain>
    </source>
</reference>
<dbReference type="AlphaFoldDB" id="A0A542EGR0"/>
<comment type="caution">
    <text evidence="1">The sequence shown here is derived from an EMBL/GenBank/DDBJ whole genome shotgun (WGS) entry which is preliminary data.</text>
</comment>
<organism evidence="1 2">
    <name type="scientific">Yimella lutea</name>
    <dbReference type="NCBI Taxonomy" id="587872"/>
    <lineage>
        <taxon>Bacteria</taxon>
        <taxon>Bacillati</taxon>
        <taxon>Actinomycetota</taxon>
        <taxon>Actinomycetes</taxon>
        <taxon>Micrococcales</taxon>
        <taxon>Dermacoccaceae</taxon>
        <taxon>Yimella</taxon>
    </lineage>
</organism>
<evidence type="ECO:0000313" key="1">
    <source>
        <dbReference type="EMBL" id="TQJ14527.1"/>
    </source>
</evidence>
<accession>A0A542EGR0</accession>
<evidence type="ECO:0000313" key="2">
    <source>
        <dbReference type="Proteomes" id="UP000320806"/>
    </source>
</evidence>
<dbReference type="Proteomes" id="UP000320806">
    <property type="component" value="Unassembled WGS sequence"/>
</dbReference>
<dbReference type="EMBL" id="VFMO01000001">
    <property type="protein sequence ID" value="TQJ14527.1"/>
    <property type="molecule type" value="Genomic_DNA"/>
</dbReference>
<dbReference type="RefSeq" id="WP_141928327.1">
    <property type="nucleotide sequence ID" value="NZ_BAABCI010000003.1"/>
</dbReference>
<proteinExistence type="predicted"/>
<protein>
    <submittedName>
        <fullName evidence="1">Uncharacterized protein</fullName>
    </submittedName>
</protein>
<name>A0A542EGR0_9MICO</name>
<gene>
    <name evidence="1" type="ORF">FB459_1994</name>
</gene>
<keyword evidence="2" id="KW-1185">Reference proteome</keyword>
<sequence length="169" mass="17827">MTSDHDALVQYASDLIDGLVGGTEPVTDDPRRRTHALQMALGAAALVNRSVLASETPTVSSTQRDVLFEIVRHHHLMRRTALAQSELAGADVNGIDTAVAATLILDDAIHGGTGMVAEIPDDEAIDSLEVYVGSCLDEAFSLLKSSSATVDVRITVAAAILAHADWIGR</sequence>